<gene>
    <name evidence="2" type="ORF">BV898_12005</name>
</gene>
<dbReference type="AlphaFoldDB" id="A0A1W0WF03"/>
<name>A0A1W0WF03_HYPEX</name>
<reference evidence="3" key="1">
    <citation type="submission" date="2017-01" db="EMBL/GenBank/DDBJ databases">
        <title>Comparative genomics of anhydrobiosis in the tardigrade Hypsibius dujardini.</title>
        <authorList>
            <person name="Yoshida Y."/>
            <person name="Koutsovoulos G."/>
            <person name="Laetsch D."/>
            <person name="Stevens L."/>
            <person name="Kumar S."/>
            <person name="Horikawa D."/>
            <person name="Ishino K."/>
            <person name="Komine S."/>
            <person name="Tomita M."/>
            <person name="Blaxter M."/>
            <person name="Arakawa K."/>
        </authorList>
    </citation>
    <scope>NUCLEOTIDE SEQUENCE [LARGE SCALE GENOMIC DNA]</scope>
    <source>
        <strain evidence="3">Z151</strain>
    </source>
</reference>
<sequence length="129" mass="14830">MTMMCMKEFSTGRRRKMSLQAAAGTLARAATGEVAHGGPGSTEYGRMLERPGPGRPLVFPYTLTAKALQFPYKLNWQRNWLFKYYYIGWLAGLPLIIMIHRMANSPENVEKWKETRQKWRDEALGIVPH</sequence>
<dbReference type="OrthoDB" id="6067390at2759"/>
<dbReference type="EMBL" id="MTYJ01000116">
    <property type="protein sequence ID" value="OQV13786.1"/>
    <property type="molecule type" value="Genomic_DNA"/>
</dbReference>
<evidence type="ECO:0000256" key="1">
    <source>
        <dbReference type="SAM" id="Phobius"/>
    </source>
</evidence>
<organism evidence="2 3">
    <name type="scientific">Hypsibius exemplaris</name>
    <name type="common">Freshwater tardigrade</name>
    <dbReference type="NCBI Taxonomy" id="2072580"/>
    <lineage>
        <taxon>Eukaryota</taxon>
        <taxon>Metazoa</taxon>
        <taxon>Ecdysozoa</taxon>
        <taxon>Tardigrada</taxon>
        <taxon>Eutardigrada</taxon>
        <taxon>Parachela</taxon>
        <taxon>Hypsibioidea</taxon>
        <taxon>Hypsibiidae</taxon>
        <taxon>Hypsibius</taxon>
    </lineage>
</organism>
<protein>
    <submittedName>
        <fullName evidence="2">Uncharacterized protein</fullName>
    </submittedName>
</protein>
<keyword evidence="1" id="KW-0472">Membrane</keyword>
<comment type="caution">
    <text evidence="2">The sequence shown here is derived from an EMBL/GenBank/DDBJ whole genome shotgun (WGS) entry which is preliminary data.</text>
</comment>
<evidence type="ECO:0000313" key="3">
    <source>
        <dbReference type="Proteomes" id="UP000192578"/>
    </source>
</evidence>
<evidence type="ECO:0000313" key="2">
    <source>
        <dbReference type="EMBL" id="OQV13786.1"/>
    </source>
</evidence>
<accession>A0A1W0WF03</accession>
<dbReference type="Proteomes" id="UP000192578">
    <property type="component" value="Unassembled WGS sequence"/>
</dbReference>
<keyword evidence="1" id="KW-1133">Transmembrane helix</keyword>
<keyword evidence="1" id="KW-0812">Transmembrane</keyword>
<keyword evidence="3" id="KW-1185">Reference proteome</keyword>
<proteinExistence type="predicted"/>
<feature type="transmembrane region" description="Helical" evidence="1">
    <location>
        <begin position="84"/>
        <end position="103"/>
    </location>
</feature>